<gene>
    <name evidence="1" type="primary">Acey_s0926.g3070</name>
    <name evidence="1" type="ORF">Y032_0926g3070</name>
</gene>
<evidence type="ECO:0000313" key="2">
    <source>
        <dbReference type="Proteomes" id="UP000024635"/>
    </source>
</evidence>
<protein>
    <submittedName>
        <fullName evidence="1">Uncharacterized protein</fullName>
    </submittedName>
</protein>
<reference evidence="2" key="1">
    <citation type="journal article" date="2015" name="Nat. Genet.">
        <title>The genome and transcriptome of the zoonotic hookworm Ancylostoma ceylanicum identify infection-specific gene families.</title>
        <authorList>
            <person name="Schwarz E.M."/>
            <person name="Hu Y."/>
            <person name="Antoshechkin I."/>
            <person name="Miller M.M."/>
            <person name="Sternberg P.W."/>
            <person name="Aroian R.V."/>
        </authorList>
    </citation>
    <scope>NUCLEOTIDE SEQUENCE</scope>
    <source>
        <strain evidence="2">HY135</strain>
    </source>
</reference>
<dbReference type="Proteomes" id="UP000024635">
    <property type="component" value="Unassembled WGS sequence"/>
</dbReference>
<proteinExistence type="predicted"/>
<sequence>MFPDAVSPLLFTIPSLSTSGLTTRGIHHSSISLISTLHSPLLSSLLTFGLLYGKASCLLSMSVPQGMSVSIPVFRS</sequence>
<organism evidence="1 2">
    <name type="scientific">Ancylostoma ceylanicum</name>
    <dbReference type="NCBI Taxonomy" id="53326"/>
    <lineage>
        <taxon>Eukaryota</taxon>
        <taxon>Metazoa</taxon>
        <taxon>Ecdysozoa</taxon>
        <taxon>Nematoda</taxon>
        <taxon>Chromadorea</taxon>
        <taxon>Rhabditida</taxon>
        <taxon>Rhabditina</taxon>
        <taxon>Rhabditomorpha</taxon>
        <taxon>Strongyloidea</taxon>
        <taxon>Ancylostomatidae</taxon>
        <taxon>Ancylostomatinae</taxon>
        <taxon>Ancylostoma</taxon>
    </lineage>
</organism>
<dbReference type="EMBL" id="JARK01000526">
    <property type="protein sequence ID" value="EYC36177.1"/>
    <property type="molecule type" value="Genomic_DNA"/>
</dbReference>
<keyword evidence="2" id="KW-1185">Reference proteome</keyword>
<dbReference type="AlphaFoldDB" id="A0A016WA80"/>
<accession>A0A016WA80</accession>
<evidence type="ECO:0000313" key="1">
    <source>
        <dbReference type="EMBL" id="EYC36177.1"/>
    </source>
</evidence>
<name>A0A016WA80_9BILA</name>
<comment type="caution">
    <text evidence="1">The sequence shown here is derived from an EMBL/GenBank/DDBJ whole genome shotgun (WGS) entry which is preliminary data.</text>
</comment>